<dbReference type="EMBL" id="CAJNOJ010000217">
    <property type="protein sequence ID" value="CAF1301977.1"/>
    <property type="molecule type" value="Genomic_DNA"/>
</dbReference>
<name>A0A815DRK9_ADIRI</name>
<dbReference type="SUPFAM" id="SSF81321">
    <property type="entry name" value="Family A G protein-coupled receptor-like"/>
    <property type="match status" value="1"/>
</dbReference>
<protein>
    <recommendedName>
        <fullName evidence="9">G-protein coupled receptors family 1 profile domain-containing protein</fullName>
    </recommendedName>
</protein>
<dbReference type="InterPro" id="IPR017452">
    <property type="entry name" value="GPCR_Rhodpsn_7TM"/>
</dbReference>
<dbReference type="PANTHER" id="PTHR24243">
    <property type="entry name" value="G-PROTEIN COUPLED RECEPTOR"/>
    <property type="match status" value="1"/>
</dbReference>
<feature type="domain" description="G-protein coupled receptors family 1 profile" evidence="9">
    <location>
        <begin position="47"/>
        <end position="301"/>
    </location>
</feature>
<keyword evidence="6" id="KW-0675">Receptor</keyword>
<evidence type="ECO:0000256" key="5">
    <source>
        <dbReference type="ARBA" id="ARBA00023136"/>
    </source>
</evidence>
<sequence length="346" mass="39349">MNTTSVTHSLALMATNATTSFLVIHLASIQTQITRCLAIPLVLGIFGNSASCMVFSQKQLRSSGVSRFFIAASTFNIIVLIYGVGTSFFALDHVSPDTYSLTFCKLRLYLRHILLMIVRSYIILACIASFAISSPHTSLRALCQPRYVNWAIVLVPPVWPLIAIHMIFFNTIQKNQCVNIESYVIPFGIYFFLVVGLLPVVLMTIFISLTTRNLRRLHHRVRASVLRPTRLQSRDRHFIRMLQGLVVMYAVTNLFYPANVLYSAATHWTAKSAERTAIEAIIFSITSNYILYINNVSPFFVFFTASDSFRHSFYHTIYKFIRYVISKRNQIQPAVITIEPSAHNRT</sequence>
<dbReference type="PANTHER" id="PTHR24243:SF224">
    <property type="entry name" value="G-PROTEIN COUPLED RECEPTOR 19-RELATED"/>
    <property type="match status" value="1"/>
</dbReference>
<evidence type="ECO:0000256" key="8">
    <source>
        <dbReference type="SAM" id="Phobius"/>
    </source>
</evidence>
<keyword evidence="7" id="KW-0807">Transducer</keyword>
<keyword evidence="5 8" id="KW-0472">Membrane</keyword>
<keyword evidence="2 8" id="KW-0812">Transmembrane</keyword>
<evidence type="ECO:0000256" key="1">
    <source>
        <dbReference type="ARBA" id="ARBA00004141"/>
    </source>
</evidence>
<accession>A0A815DRK9</accession>
<evidence type="ECO:0000313" key="13">
    <source>
        <dbReference type="Proteomes" id="UP000663852"/>
    </source>
</evidence>
<dbReference type="EMBL" id="CAJNOR010000365">
    <property type="protein sequence ID" value="CAF0892419.1"/>
    <property type="molecule type" value="Genomic_DNA"/>
</dbReference>
<dbReference type="GO" id="GO:0004930">
    <property type="term" value="F:G protein-coupled receptor activity"/>
    <property type="evidence" value="ECO:0007669"/>
    <property type="project" value="UniProtKB-KW"/>
</dbReference>
<evidence type="ECO:0000313" key="10">
    <source>
        <dbReference type="EMBL" id="CAF0892419.1"/>
    </source>
</evidence>
<dbReference type="Gene3D" id="1.20.1070.10">
    <property type="entry name" value="Rhodopsin 7-helix transmembrane proteins"/>
    <property type="match status" value="1"/>
</dbReference>
<feature type="transmembrane region" description="Helical" evidence="8">
    <location>
        <begin position="237"/>
        <end position="256"/>
    </location>
</feature>
<feature type="transmembrane region" description="Helical" evidence="8">
    <location>
        <begin position="109"/>
        <end position="135"/>
    </location>
</feature>
<dbReference type="OrthoDB" id="10048343at2759"/>
<feature type="transmembrane region" description="Helical" evidence="8">
    <location>
        <begin position="189"/>
        <end position="210"/>
    </location>
</feature>
<evidence type="ECO:0000256" key="6">
    <source>
        <dbReference type="ARBA" id="ARBA00023170"/>
    </source>
</evidence>
<reference evidence="11" key="1">
    <citation type="submission" date="2021-02" db="EMBL/GenBank/DDBJ databases">
        <authorList>
            <person name="Nowell W R."/>
        </authorList>
    </citation>
    <scope>NUCLEOTIDE SEQUENCE</scope>
</reference>
<dbReference type="PROSITE" id="PS50262">
    <property type="entry name" value="G_PROTEIN_RECEP_F1_2"/>
    <property type="match status" value="1"/>
</dbReference>
<feature type="transmembrane region" description="Helical" evidence="8">
    <location>
        <begin position="12"/>
        <end position="31"/>
    </location>
</feature>
<dbReference type="Proteomes" id="UP000663828">
    <property type="component" value="Unassembled WGS sequence"/>
</dbReference>
<proteinExistence type="predicted"/>
<evidence type="ECO:0000256" key="2">
    <source>
        <dbReference type="ARBA" id="ARBA00022692"/>
    </source>
</evidence>
<feature type="transmembrane region" description="Helical" evidence="8">
    <location>
        <begin position="68"/>
        <end position="89"/>
    </location>
</feature>
<comment type="subcellular location">
    <subcellularLocation>
        <location evidence="1">Membrane</location>
        <topology evidence="1">Multi-pass membrane protein</topology>
    </subcellularLocation>
</comment>
<organism evidence="11 13">
    <name type="scientific">Adineta ricciae</name>
    <name type="common">Rotifer</name>
    <dbReference type="NCBI Taxonomy" id="249248"/>
    <lineage>
        <taxon>Eukaryota</taxon>
        <taxon>Metazoa</taxon>
        <taxon>Spiralia</taxon>
        <taxon>Gnathifera</taxon>
        <taxon>Rotifera</taxon>
        <taxon>Eurotatoria</taxon>
        <taxon>Bdelloidea</taxon>
        <taxon>Adinetida</taxon>
        <taxon>Adinetidae</taxon>
        <taxon>Adineta</taxon>
    </lineage>
</organism>
<dbReference type="GO" id="GO:0005886">
    <property type="term" value="C:plasma membrane"/>
    <property type="evidence" value="ECO:0007669"/>
    <property type="project" value="TreeGrafter"/>
</dbReference>
<evidence type="ECO:0000313" key="11">
    <source>
        <dbReference type="EMBL" id="CAF1301977.1"/>
    </source>
</evidence>
<evidence type="ECO:0000256" key="3">
    <source>
        <dbReference type="ARBA" id="ARBA00022989"/>
    </source>
</evidence>
<dbReference type="AlphaFoldDB" id="A0A815DRK9"/>
<keyword evidence="12" id="KW-1185">Reference proteome</keyword>
<evidence type="ECO:0000256" key="4">
    <source>
        <dbReference type="ARBA" id="ARBA00023040"/>
    </source>
</evidence>
<feature type="transmembrane region" description="Helical" evidence="8">
    <location>
        <begin position="37"/>
        <end position="56"/>
    </location>
</feature>
<feature type="transmembrane region" description="Helical" evidence="8">
    <location>
        <begin position="147"/>
        <end position="169"/>
    </location>
</feature>
<keyword evidence="4" id="KW-0297">G-protein coupled receptor</keyword>
<feature type="transmembrane region" description="Helical" evidence="8">
    <location>
        <begin position="276"/>
        <end position="303"/>
    </location>
</feature>
<keyword evidence="3 8" id="KW-1133">Transmembrane helix</keyword>
<evidence type="ECO:0000259" key="9">
    <source>
        <dbReference type="PROSITE" id="PS50262"/>
    </source>
</evidence>
<evidence type="ECO:0000313" key="12">
    <source>
        <dbReference type="Proteomes" id="UP000663828"/>
    </source>
</evidence>
<comment type="caution">
    <text evidence="11">The sequence shown here is derived from an EMBL/GenBank/DDBJ whole genome shotgun (WGS) entry which is preliminary data.</text>
</comment>
<dbReference type="Proteomes" id="UP000663852">
    <property type="component" value="Unassembled WGS sequence"/>
</dbReference>
<gene>
    <name evidence="11" type="ORF">EDS130_LOCUS30657</name>
    <name evidence="10" type="ORF">XAT740_LOCUS7583</name>
</gene>
<evidence type="ECO:0000256" key="7">
    <source>
        <dbReference type="ARBA" id="ARBA00023224"/>
    </source>
</evidence>